<feature type="chain" id="PRO_5020607489" description="Calcium-binding protein" evidence="2">
    <location>
        <begin position="32"/>
        <end position="284"/>
    </location>
</feature>
<keyword evidence="2" id="KW-0732">Signal</keyword>
<evidence type="ECO:0000256" key="1">
    <source>
        <dbReference type="SAM" id="MobiDB-lite"/>
    </source>
</evidence>
<evidence type="ECO:0000313" key="4">
    <source>
        <dbReference type="Proteomes" id="UP000295136"/>
    </source>
</evidence>
<dbReference type="SUPFAM" id="SSF51120">
    <property type="entry name" value="beta-Roll"/>
    <property type="match status" value="1"/>
</dbReference>
<sequence length="284" mass="28679">MRTLKHRAMHLSLLAGVVAATVAALPGTGHAAAGTSSASVQVTGGRLQLQYTGSADANNMFVTLESQTGALRVSDSVSITPGAGCVHAPGDTRTVRCSVGITRIAARLGAGADTFTTLVPLAGTVEGDAGADTFRPSRTQGNVGAVTSEITYVGGSGEDTADYSSVSPGGPTGNSGVQVSLDRAANDGRDAGGGRPADRDNVQTENIVGSSFGDRLFGDGGRNEITAGRGRDTVSAGDGDDVVDVRDNEAENRVNCDAGPADVAIADRFALDPVSVDCETIQRT</sequence>
<comment type="caution">
    <text evidence="3">The sequence shown here is derived from an EMBL/GenBank/DDBJ whole genome shotgun (WGS) entry which is preliminary data.</text>
</comment>
<keyword evidence="4" id="KW-1185">Reference proteome</keyword>
<dbReference type="Pfam" id="PF00353">
    <property type="entry name" value="HemolysinCabind"/>
    <property type="match status" value="1"/>
</dbReference>
<dbReference type="InterPro" id="IPR001343">
    <property type="entry name" value="Hemolysn_Ca-bd"/>
</dbReference>
<accession>A0A4R5FXA8</accession>
<protein>
    <recommendedName>
        <fullName evidence="5">Calcium-binding protein</fullName>
    </recommendedName>
</protein>
<dbReference type="RefSeq" id="WP_132628141.1">
    <property type="nucleotide sequence ID" value="NZ_SMLD01000005.1"/>
</dbReference>
<evidence type="ECO:0000313" key="3">
    <source>
        <dbReference type="EMBL" id="TDE59260.1"/>
    </source>
</evidence>
<gene>
    <name evidence="3" type="ORF">E1295_03255</name>
</gene>
<evidence type="ECO:0000256" key="2">
    <source>
        <dbReference type="SAM" id="SignalP"/>
    </source>
</evidence>
<dbReference type="GO" id="GO:0005509">
    <property type="term" value="F:calcium ion binding"/>
    <property type="evidence" value="ECO:0007669"/>
    <property type="project" value="InterPro"/>
</dbReference>
<dbReference type="Proteomes" id="UP000295136">
    <property type="component" value="Unassembled WGS sequence"/>
</dbReference>
<name>A0A4R5FXA8_9ACTN</name>
<dbReference type="InterPro" id="IPR011049">
    <property type="entry name" value="Serralysin-like_metalloprot_C"/>
</dbReference>
<feature type="signal peptide" evidence="2">
    <location>
        <begin position="1"/>
        <end position="31"/>
    </location>
</feature>
<feature type="region of interest" description="Disordered" evidence="1">
    <location>
        <begin position="155"/>
        <end position="179"/>
    </location>
</feature>
<dbReference type="AlphaFoldDB" id="A0A4R5FXA8"/>
<proteinExistence type="predicted"/>
<reference evidence="3 4" key="1">
    <citation type="submission" date="2019-03" db="EMBL/GenBank/DDBJ databases">
        <title>Draft genome sequences of novel Actinobacteria.</title>
        <authorList>
            <person name="Sahin N."/>
            <person name="Ay H."/>
            <person name="Saygin H."/>
        </authorList>
    </citation>
    <scope>NUCLEOTIDE SEQUENCE [LARGE SCALE GENOMIC DNA]</scope>
    <source>
        <strain evidence="3 4">6K102</strain>
    </source>
</reference>
<evidence type="ECO:0008006" key="5">
    <source>
        <dbReference type="Google" id="ProtNLM"/>
    </source>
</evidence>
<dbReference type="EMBL" id="SMLD01000005">
    <property type="protein sequence ID" value="TDE59260.1"/>
    <property type="molecule type" value="Genomic_DNA"/>
</dbReference>
<organism evidence="3 4">
    <name type="scientific">Nonomuraea mesophila</name>
    <dbReference type="NCBI Taxonomy" id="2530382"/>
    <lineage>
        <taxon>Bacteria</taxon>
        <taxon>Bacillati</taxon>
        <taxon>Actinomycetota</taxon>
        <taxon>Actinomycetes</taxon>
        <taxon>Streptosporangiales</taxon>
        <taxon>Streptosporangiaceae</taxon>
        <taxon>Nonomuraea</taxon>
    </lineage>
</organism>
<dbReference type="Gene3D" id="2.150.10.10">
    <property type="entry name" value="Serralysin-like metalloprotease, C-terminal"/>
    <property type="match status" value="1"/>
</dbReference>